<organism evidence="1 2">
    <name type="scientific">Elaeophora elaphi</name>
    <dbReference type="NCBI Taxonomy" id="1147741"/>
    <lineage>
        <taxon>Eukaryota</taxon>
        <taxon>Metazoa</taxon>
        <taxon>Ecdysozoa</taxon>
        <taxon>Nematoda</taxon>
        <taxon>Chromadorea</taxon>
        <taxon>Rhabditida</taxon>
        <taxon>Spirurina</taxon>
        <taxon>Spiruromorpha</taxon>
        <taxon>Filarioidea</taxon>
        <taxon>Onchocercidae</taxon>
        <taxon>Elaeophora</taxon>
    </lineage>
</organism>
<proteinExistence type="predicted"/>
<protein>
    <submittedName>
        <fullName evidence="2">DUF4755 domain-containing protein</fullName>
    </submittedName>
</protein>
<name>A0A0R3RVT2_9BILA</name>
<sequence length="133" mass="14305">MTFVTFIIAVVAIGAFYFYSTKPACREAVNNWSASACEALQEKITQSSGQVIKQKVSFHNIAKVNTRNMMQSFLCPAETPVEVLPSGSTVSTVSTGSRLITGISGDEKPEDETHTGRAETALTNTAREKGLVT</sequence>
<keyword evidence="1" id="KW-1185">Reference proteome</keyword>
<evidence type="ECO:0000313" key="1">
    <source>
        <dbReference type="Proteomes" id="UP000050640"/>
    </source>
</evidence>
<dbReference type="AlphaFoldDB" id="A0A0R3RVT2"/>
<dbReference type="WBParaSite" id="EEL_0000624201-mRNA-1">
    <property type="protein sequence ID" value="EEL_0000624201-mRNA-1"/>
    <property type="gene ID" value="EEL_0000624201"/>
</dbReference>
<accession>A0A0R3RVT2</accession>
<evidence type="ECO:0000313" key="2">
    <source>
        <dbReference type="WBParaSite" id="EEL_0000624201-mRNA-1"/>
    </source>
</evidence>
<dbReference type="Proteomes" id="UP000050640">
    <property type="component" value="Unplaced"/>
</dbReference>
<reference evidence="2" key="1">
    <citation type="submission" date="2017-02" db="UniProtKB">
        <authorList>
            <consortium name="WormBaseParasite"/>
        </authorList>
    </citation>
    <scope>IDENTIFICATION</scope>
</reference>